<gene>
    <name evidence="2" type="ORF">ACFPME_03430</name>
</gene>
<dbReference type="Proteomes" id="UP001596013">
    <property type="component" value="Unassembled WGS sequence"/>
</dbReference>
<dbReference type="Gene3D" id="3.40.630.30">
    <property type="match status" value="1"/>
</dbReference>
<protein>
    <submittedName>
        <fullName evidence="2">GNAT family N-acetyltransferase</fullName>
        <ecNumber evidence="2">2.3.-.-</ecNumber>
    </submittedName>
</protein>
<dbReference type="GO" id="GO:0016746">
    <property type="term" value="F:acyltransferase activity"/>
    <property type="evidence" value="ECO:0007669"/>
    <property type="project" value="UniProtKB-KW"/>
</dbReference>
<reference evidence="3" key="1">
    <citation type="journal article" date="2019" name="Int. J. Syst. Evol. Microbiol.">
        <title>The Global Catalogue of Microorganisms (GCM) 10K type strain sequencing project: providing services to taxonomists for standard genome sequencing and annotation.</title>
        <authorList>
            <consortium name="The Broad Institute Genomics Platform"/>
            <consortium name="The Broad Institute Genome Sequencing Center for Infectious Disease"/>
            <person name="Wu L."/>
            <person name="Ma J."/>
        </authorList>
    </citation>
    <scope>NUCLEOTIDE SEQUENCE [LARGE SCALE GENOMIC DNA]</scope>
    <source>
        <strain evidence="3">JCM 17130</strain>
    </source>
</reference>
<dbReference type="EC" id="2.3.-.-" evidence="2"/>
<dbReference type="InterPro" id="IPR016181">
    <property type="entry name" value="Acyl_CoA_acyltransferase"/>
</dbReference>
<comment type="caution">
    <text evidence="2">The sequence shown here is derived from an EMBL/GenBank/DDBJ whole genome shotgun (WGS) entry which is preliminary data.</text>
</comment>
<organism evidence="2 3">
    <name type="scientific">Rhodanobacter umsongensis</name>
    <dbReference type="NCBI Taxonomy" id="633153"/>
    <lineage>
        <taxon>Bacteria</taxon>
        <taxon>Pseudomonadati</taxon>
        <taxon>Pseudomonadota</taxon>
        <taxon>Gammaproteobacteria</taxon>
        <taxon>Lysobacterales</taxon>
        <taxon>Rhodanobacteraceae</taxon>
        <taxon>Rhodanobacter</taxon>
    </lineage>
</organism>
<evidence type="ECO:0000259" key="1">
    <source>
        <dbReference type="PROSITE" id="PS51186"/>
    </source>
</evidence>
<proteinExistence type="predicted"/>
<keyword evidence="2" id="KW-0012">Acyltransferase</keyword>
<dbReference type="EMBL" id="JBHSMK010000002">
    <property type="protein sequence ID" value="MFC5435591.1"/>
    <property type="molecule type" value="Genomic_DNA"/>
</dbReference>
<dbReference type="Pfam" id="PF00583">
    <property type="entry name" value="Acetyltransf_1"/>
    <property type="match status" value="1"/>
</dbReference>
<evidence type="ECO:0000313" key="3">
    <source>
        <dbReference type="Proteomes" id="UP001596013"/>
    </source>
</evidence>
<dbReference type="InterPro" id="IPR000182">
    <property type="entry name" value="GNAT_dom"/>
</dbReference>
<dbReference type="SUPFAM" id="SSF55729">
    <property type="entry name" value="Acyl-CoA N-acyltransferases (Nat)"/>
    <property type="match status" value="1"/>
</dbReference>
<dbReference type="RefSeq" id="WP_377302032.1">
    <property type="nucleotide sequence ID" value="NZ_JBHSMK010000002.1"/>
</dbReference>
<keyword evidence="2" id="KW-0808">Transferase</keyword>
<dbReference type="PROSITE" id="PS51186">
    <property type="entry name" value="GNAT"/>
    <property type="match status" value="1"/>
</dbReference>
<evidence type="ECO:0000313" key="2">
    <source>
        <dbReference type="EMBL" id="MFC5435591.1"/>
    </source>
</evidence>
<accession>A0ABW0JII6</accession>
<sequence>MSVPERLPRHGCPGQSFCHSHPTNAMTISIDHMESDEQIAMTYDVMRQLRPHLTQDSYVPAIRDLMASEGLRLMALLDTGTVRAVAAYRIMNMLYCGRLLYVDDLVCDERVRSRGYGAQLIARLKSEARALGCSEIQLISRVTREQAHRFYFREGFGIECFQFRAKLT</sequence>
<feature type="domain" description="N-acetyltransferase" evidence="1">
    <location>
        <begin position="28"/>
        <end position="168"/>
    </location>
</feature>
<keyword evidence="3" id="KW-1185">Reference proteome</keyword>
<name>A0ABW0JII6_9GAMM</name>
<dbReference type="CDD" id="cd04301">
    <property type="entry name" value="NAT_SF"/>
    <property type="match status" value="1"/>
</dbReference>